<dbReference type="AlphaFoldDB" id="A0A917S540"/>
<dbReference type="PROSITE" id="PS51935">
    <property type="entry name" value="NLPC_P60"/>
    <property type="match status" value="1"/>
</dbReference>
<evidence type="ECO:0000256" key="2">
    <source>
        <dbReference type="ARBA" id="ARBA00022670"/>
    </source>
</evidence>
<evidence type="ECO:0000256" key="6">
    <source>
        <dbReference type="ARBA" id="ARBA00022807"/>
    </source>
</evidence>
<keyword evidence="2" id="KW-0645">Protease</keyword>
<comment type="caution">
    <text evidence="11">The sequence shown here is derived from an EMBL/GenBank/DDBJ whole genome shotgun (WGS) entry which is preliminary data.</text>
</comment>
<evidence type="ECO:0000259" key="9">
    <source>
        <dbReference type="PROSITE" id="PS51782"/>
    </source>
</evidence>
<dbReference type="RefSeq" id="WP_188802878.1">
    <property type="nucleotide sequence ID" value="NZ_BMOK01000007.1"/>
</dbReference>
<keyword evidence="4" id="KW-0677">Repeat</keyword>
<evidence type="ECO:0008006" key="13">
    <source>
        <dbReference type="Google" id="ProtNLM"/>
    </source>
</evidence>
<evidence type="ECO:0000259" key="10">
    <source>
        <dbReference type="PROSITE" id="PS51935"/>
    </source>
</evidence>
<evidence type="ECO:0000256" key="4">
    <source>
        <dbReference type="ARBA" id="ARBA00022737"/>
    </source>
</evidence>
<dbReference type="SMART" id="SM00257">
    <property type="entry name" value="LysM"/>
    <property type="match status" value="3"/>
</dbReference>
<sequence>MKKSVLPVAIIGGLVLTGTIGAQHALAATPVSVAMQGIGQQYVWGGNDCSGFTMNVFKQFGIDLPHNAAAQANYGTYVSQNNLQPGDLVFFSTYAPGITHVGIYVGNNMMISSENEQVGVRETQIFGGGASSYWAPRYVTARRLISNSSDSASASPAPVVKAVSASQPSGQQQTSGPQKPAAAPVTPATPAASQTAGSAINGATYTIQKGDTLSSISLAAHVSVSELKALNGLSSDLIIAGQTLKLSGQAPSPAKPSADQTSAKPVNQVPASAPAASVSNPAQKNFYMVRTGDTLWAISRHDGISISKIQLINHLKSTTIYPGQKLYLQETTQKYTIKKNDTLWGIATSHGTTVSQLIKANNLTSTLIFPNQQLVIPQ</sequence>
<evidence type="ECO:0000256" key="1">
    <source>
        <dbReference type="ARBA" id="ARBA00007074"/>
    </source>
</evidence>
<dbReference type="GO" id="GO:0008234">
    <property type="term" value="F:cysteine-type peptidase activity"/>
    <property type="evidence" value="ECO:0007669"/>
    <property type="project" value="UniProtKB-KW"/>
</dbReference>
<protein>
    <recommendedName>
        <fullName evidence="13">LysM peptidoglycan-binding domain-containing protein</fullName>
    </recommendedName>
</protein>
<feature type="domain" description="NlpC/P60" evidence="10">
    <location>
        <begin position="13"/>
        <end position="145"/>
    </location>
</feature>
<proteinExistence type="inferred from homology"/>
<dbReference type="GO" id="GO:0006508">
    <property type="term" value="P:proteolysis"/>
    <property type="evidence" value="ECO:0007669"/>
    <property type="project" value="UniProtKB-KW"/>
</dbReference>
<evidence type="ECO:0000256" key="3">
    <source>
        <dbReference type="ARBA" id="ARBA00022729"/>
    </source>
</evidence>
<reference evidence="11" key="2">
    <citation type="submission" date="2020-09" db="EMBL/GenBank/DDBJ databases">
        <authorList>
            <person name="Sun Q."/>
            <person name="Ohkuma M."/>
        </authorList>
    </citation>
    <scope>NUCLEOTIDE SEQUENCE</scope>
    <source>
        <strain evidence="11">JCM 15325</strain>
    </source>
</reference>
<dbReference type="Proteomes" id="UP000654670">
    <property type="component" value="Unassembled WGS sequence"/>
</dbReference>
<accession>A0A917S540</accession>
<dbReference type="SUPFAM" id="SSF54106">
    <property type="entry name" value="LysM domain"/>
    <property type="match status" value="3"/>
</dbReference>
<feature type="compositionally biased region" description="Low complexity" evidence="7">
    <location>
        <begin position="265"/>
        <end position="277"/>
    </location>
</feature>
<dbReference type="InterPro" id="IPR018392">
    <property type="entry name" value="LysM"/>
</dbReference>
<feature type="domain" description="LysM" evidence="9">
    <location>
        <begin position="285"/>
        <end position="328"/>
    </location>
</feature>
<dbReference type="Gene3D" id="3.90.1720.10">
    <property type="entry name" value="endopeptidase domain like (from Nostoc punctiforme)"/>
    <property type="match status" value="1"/>
</dbReference>
<dbReference type="PANTHER" id="PTHR47360:SF1">
    <property type="entry name" value="ENDOPEPTIDASE NLPC-RELATED"/>
    <property type="match status" value="1"/>
</dbReference>
<dbReference type="InterPro" id="IPR038765">
    <property type="entry name" value="Papain-like_cys_pep_sf"/>
</dbReference>
<name>A0A917S540_9BACL</name>
<dbReference type="InterPro" id="IPR000064">
    <property type="entry name" value="NLP_P60_dom"/>
</dbReference>
<dbReference type="InterPro" id="IPR052062">
    <property type="entry name" value="Murein_DD/LD_carboxypeptidase"/>
</dbReference>
<evidence type="ECO:0000313" key="12">
    <source>
        <dbReference type="Proteomes" id="UP000654670"/>
    </source>
</evidence>
<reference evidence="11" key="1">
    <citation type="journal article" date="2014" name="Int. J. Syst. Evol. Microbiol.">
        <title>Complete genome sequence of Corynebacterium casei LMG S-19264T (=DSM 44701T), isolated from a smear-ripened cheese.</title>
        <authorList>
            <consortium name="US DOE Joint Genome Institute (JGI-PGF)"/>
            <person name="Walter F."/>
            <person name="Albersmeier A."/>
            <person name="Kalinowski J."/>
            <person name="Ruckert C."/>
        </authorList>
    </citation>
    <scope>NUCLEOTIDE SEQUENCE</scope>
    <source>
        <strain evidence="11">JCM 15325</strain>
    </source>
</reference>
<dbReference type="Pfam" id="PF00877">
    <property type="entry name" value="NLPC_P60"/>
    <property type="match status" value="1"/>
</dbReference>
<feature type="domain" description="LysM" evidence="9">
    <location>
        <begin position="203"/>
        <end position="246"/>
    </location>
</feature>
<gene>
    <name evidence="11" type="ORF">GCM10007968_19050</name>
</gene>
<dbReference type="Pfam" id="PF01476">
    <property type="entry name" value="LysM"/>
    <property type="match status" value="3"/>
</dbReference>
<feature type="signal peptide" evidence="8">
    <location>
        <begin position="1"/>
        <end position="27"/>
    </location>
</feature>
<evidence type="ECO:0000256" key="5">
    <source>
        <dbReference type="ARBA" id="ARBA00022801"/>
    </source>
</evidence>
<evidence type="ECO:0000256" key="7">
    <source>
        <dbReference type="SAM" id="MobiDB-lite"/>
    </source>
</evidence>
<dbReference type="EMBL" id="BMOK01000007">
    <property type="protein sequence ID" value="GGL55145.1"/>
    <property type="molecule type" value="Genomic_DNA"/>
</dbReference>
<feature type="domain" description="LysM" evidence="9">
    <location>
        <begin position="333"/>
        <end position="376"/>
    </location>
</feature>
<keyword evidence="3 8" id="KW-0732">Signal</keyword>
<keyword evidence="5" id="KW-0378">Hydrolase</keyword>
<comment type="similarity">
    <text evidence="1">Belongs to the peptidase C40 family.</text>
</comment>
<evidence type="ECO:0000313" key="11">
    <source>
        <dbReference type="EMBL" id="GGL55145.1"/>
    </source>
</evidence>
<keyword evidence="12" id="KW-1185">Reference proteome</keyword>
<dbReference type="PROSITE" id="PS51782">
    <property type="entry name" value="LYSM"/>
    <property type="match status" value="3"/>
</dbReference>
<evidence type="ECO:0000256" key="8">
    <source>
        <dbReference type="SAM" id="SignalP"/>
    </source>
</evidence>
<organism evidence="11 12">
    <name type="scientific">Sporolactobacillus putidus</name>
    <dbReference type="NCBI Taxonomy" id="492735"/>
    <lineage>
        <taxon>Bacteria</taxon>
        <taxon>Bacillati</taxon>
        <taxon>Bacillota</taxon>
        <taxon>Bacilli</taxon>
        <taxon>Bacillales</taxon>
        <taxon>Sporolactobacillaceae</taxon>
        <taxon>Sporolactobacillus</taxon>
    </lineage>
</organism>
<feature type="region of interest" description="Disordered" evidence="7">
    <location>
        <begin position="149"/>
        <end position="194"/>
    </location>
</feature>
<dbReference type="CDD" id="cd00118">
    <property type="entry name" value="LysM"/>
    <property type="match status" value="3"/>
</dbReference>
<dbReference type="InterPro" id="IPR036779">
    <property type="entry name" value="LysM_dom_sf"/>
</dbReference>
<feature type="region of interest" description="Disordered" evidence="7">
    <location>
        <begin position="248"/>
        <end position="277"/>
    </location>
</feature>
<feature type="chain" id="PRO_5037457005" description="LysM peptidoglycan-binding domain-containing protein" evidence="8">
    <location>
        <begin position="28"/>
        <end position="378"/>
    </location>
</feature>
<keyword evidence="6" id="KW-0788">Thiol protease</keyword>
<dbReference type="SUPFAM" id="SSF54001">
    <property type="entry name" value="Cysteine proteinases"/>
    <property type="match status" value="1"/>
</dbReference>
<dbReference type="PANTHER" id="PTHR47360">
    <property type="entry name" value="MUREIN DD-ENDOPEPTIDASE MEPS/MUREIN LD-CARBOXYPEPTIDASE"/>
    <property type="match status" value="1"/>
</dbReference>
<dbReference type="Gene3D" id="3.10.350.10">
    <property type="entry name" value="LysM domain"/>
    <property type="match status" value="3"/>
</dbReference>